<evidence type="ECO:0000313" key="2">
    <source>
        <dbReference type="Proteomes" id="UP001060215"/>
    </source>
</evidence>
<name>A0ACC0GKY9_9ERIC</name>
<organism evidence="1 2">
    <name type="scientific">Camellia lanceoleosa</name>
    <dbReference type="NCBI Taxonomy" id="1840588"/>
    <lineage>
        <taxon>Eukaryota</taxon>
        <taxon>Viridiplantae</taxon>
        <taxon>Streptophyta</taxon>
        <taxon>Embryophyta</taxon>
        <taxon>Tracheophyta</taxon>
        <taxon>Spermatophyta</taxon>
        <taxon>Magnoliopsida</taxon>
        <taxon>eudicotyledons</taxon>
        <taxon>Gunneridae</taxon>
        <taxon>Pentapetalae</taxon>
        <taxon>asterids</taxon>
        <taxon>Ericales</taxon>
        <taxon>Theaceae</taxon>
        <taxon>Camellia</taxon>
    </lineage>
</organism>
<protein>
    <submittedName>
        <fullName evidence="1">Polygalacturonase</fullName>
    </submittedName>
</protein>
<dbReference type="EMBL" id="CM045765">
    <property type="protein sequence ID" value="KAI8001238.1"/>
    <property type="molecule type" value="Genomic_DNA"/>
</dbReference>
<keyword evidence="2" id="KW-1185">Reference proteome</keyword>
<evidence type="ECO:0000313" key="1">
    <source>
        <dbReference type="EMBL" id="KAI8001238.1"/>
    </source>
</evidence>
<comment type="caution">
    <text evidence="1">The sequence shown here is derived from an EMBL/GenBank/DDBJ whole genome shotgun (WGS) entry which is preliminary data.</text>
</comment>
<gene>
    <name evidence="1" type="ORF">LOK49_LG09G00879</name>
</gene>
<sequence length="177" mass="19275">MQIADFLRSNKEYKCAWLRRRAGIGVLGSGTDGMMVVCLVTDNGNYYGGTSYNSSTGIFYVRKFGAVGDGITDDTEAFKTASDMACLFESGVLLVPYSYSLMIQSTIFTVPCQSGFRINEISLQGGGLIDGRGKKWWDLPCRPHKGANRTTLSGPCYSPIVSESLCLISLLDSHSNH</sequence>
<proteinExistence type="predicted"/>
<dbReference type="Proteomes" id="UP001060215">
    <property type="component" value="Chromosome 8"/>
</dbReference>
<reference evidence="1 2" key="1">
    <citation type="journal article" date="2022" name="Plant J.">
        <title>Chromosome-level genome of Camellia lanceoleosa provides a valuable resource for understanding genome evolution and self-incompatibility.</title>
        <authorList>
            <person name="Gong W."/>
            <person name="Xiao S."/>
            <person name="Wang L."/>
            <person name="Liao Z."/>
            <person name="Chang Y."/>
            <person name="Mo W."/>
            <person name="Hu G."/>
            <person name="Li W."/>
            <person name="Zhao G."/>
            <person name="Zhu H."/>
            <person name="Hu X."/>
            <person name="Ji K."/>
            <person name="Xiang X."/>
            <person name="Song Q."/>
            <person name="Yuan D."/>
            <person name="Jin S."/>
            <person name="Zhang L."/>
        </authorList>
    </citation>
    <scope>NUCLEOTIDE SEQUENCE [LARGE SCALE GENOMIC DNA]</scope>
    <source>
        <strain evidence="1">SQ_2022a</strain>
    </source>
</reference>
<accession>A0ACC0GKY9</accession>